<evidence type="ECO:0008006" key="4">
    <source>
        <dbReference type="Google" id="ProtNLM"/>
    </source>
</evidence>
<dbReference type="EMBL" id="BRYB01001463">
    <property type="protein sequence ID" value="GMI26279.1"/>
    <property type="molecule type" value="Genomic_DNA"/>
</dbReference>
<comment type="caution">
    <text evidence="2">The sequence shown here is derived from an EMBL/GenBank/DDBJ whole genome shotgun (WGS) entry which is preliminary data.</text>
</comment>
<accession>A0ABQ6MH70</accession>
<evidence type="ECO:0000313" key="3">
    <source>
        <dbReference type="Proteomes" id="UP001165060"/>
    </source>
</evidence>
<reference evidence="2 3" key="1">
    <citation type="journal article" date="2023" name="Commun. Biol.">
        <title>Genome analysis of Parmales, the sister group of diatoms, reveals the evolutionary specialization of diatoms from phago-mixotrophs to photoautotrophs.</title>
        <authorList>
            <person name="Ban H."/>
            <person name="Sato S."/>
            <person name="Yoshikawa S."/>
            <person name="Yamada K."/>
            <person name="Nakamura Y."/>
            <person name="Ichinomiya M."/>
            <person name="Sato N."/>
            <person name="Blanc-Mathieu R."/>
            <person name="Endo H."/>
            <person name="Kuwata A."/>
            <person name="Ogata H."/>
        </authorList>
    </citation>
    <scope>NUCLEOTIDE SEQUENCE [LARGE SCALE GENOMIC DNA]</scope>
</reference>
<dbReference type="Proteomes" id="UP001165060">
    <property type="component" value="Unassembled WGS sequence"/>
</dbReference>
<feature type="compositionally biased region" description="Pro residues" evidence="1">
    <location>
        <begin position="127"/>
        <end position="143"/>
    </location>
</feature>
<evidence type="ECO:0000256" key="1">
    <source>
        <dbReference type="SAM" id="MobiDB-lite"/>
    </source>
</evidence>
<feature type="compositionally biased region" description="Basic and acidic residues" evidence="1">
    <location>
        <begin position="13"/>
        <end position="23"/>
    </location>
</feature>
<keyword evidence="3" id="KW-1185">Reference proteome</keyword>
<evidence type="ECO:0000313" key="2">
    <source>
        <dbReference type="EMBL" id="GMI26279.1"/>
    </source>
</evidence>
<feature type="region of interest" description="Disordered" evidence="1">
    <location>
        <begin position="116"/>
        <end position="153"/>
    </location>
</feature>
<protein>
    <recommendedName>
        <fullName evidence="4">Apple domain-containing protein</fullName>
    </recommendedName>
</protein>
<sequence>MRRLQFSPFPDEDAGKKDDDDPRTNSNSPSKLTFLLFVLALGNLILFVSNRNQTQAPGAAQHPELAKYEATLARASALLRGTAGDEHSAVAQQVSDAAVRAEELAAKAEGIWKAKEEEDREKMTAQHPPPPPPAVPASPPAPSSPSVLPASGPRKHLAIGMASGINPAQLAVFVGSLRKHSPPEQSEIVLFMDAPSLTEQVNEILAKYSATAVQFTEESLSPPAMRSFHPSTYRWPMIADYVTQHQASLGNIVLCDVRDMAFQGDPFAVVDAGRPGLYVFNGVESIIIGKDGWNGPWIEDCFGKAVFNSLYQETIICSGVTIGSTDAMVSYLGKMKAEMMTDEFAKCERNGVDQGVHNVLIHTKKLDGEVYRQNQGAGQVANMQAGVMTVGGDFVVRNKQGQAVPVVHQYDRNEKLMNELFRQFVYWDIHVEKVGQGACAGYTIKENIEAFKGRCDLSQDGTEGGWESCCQICTNKPSCKGFTHLRKSCWLKTCNNVDEATVLAVPGATGGWLT</sequence>
<name>A0ABQ6MH70_9STRA</name>
<dbReference type="Gene3D" id="3.50.4.10">
    <property type="entry name" value="Hepatocyte Growth Factor"/>
    <property type="match status" value="1"/>
</dbReference>
<gene>
    <name evidence="2" type="ORF">TeGR_g5510</name>
</gene>
<feature type="region of interest" description="Disordered" evidence="1">
    <location>
        <begin position="1"/>
        <end position="27"/>
    </location>
</feature>
<organism evidence="2 3">
    <name type="scientific">Tetraparma gracilis</name>
    <dbReference type="NCBI Taxonomy" id="2962635"/>
    <lineage>
        <taxon>Eukaryota</taxon>
        <taxon>Sar</taxon>
        <taxon>Stramenopiles</taxon>
        <taxon>Ochrophyta</taxon>
        <taxon>Bolidophyceae</taxon>
        <taxon>Parmales</taxon>
        <taxon>Triparmaceae</taxon>
        <taxon>Tetraparma</taxon>
    </lineage>
</organism>
<proteinExistence type="predicted"/>